<evidence type="ECO:0000313" key="7">
    <source>
        <dbReference type="Proteomes" id="UP000289152"/>
    </source>
</evidence>
<evidence type="ECO:0000256" key="2">
    <source>
        <dbReference type="ARBA" id="ARBA00022692"/>
    </source>
</evidence>
<sequence>MSNGLAFLGFFGGGLSCVIFFLTVIEPRYQRHAANHAPSPPKPEKRLEICVLSGWSMVVAMFWFGWTSYPSIHWISPVLAGALLGFAVLGMFVSILNYIIDVYLWAAASALAGATVTRSLFGAAFPLFAVQMYQKLGTQWASSLLGFLALLMAPIPMILMRYGPALRKRSRYSPNKGH</sequence>
<dbReference type="AlphaFoldDB" id="A0A4Q1B7T3"/>
<dbReference type="PANTHER" id="PTHR23502">
    <property type="entry name" value="MAJOR FACILITATOR SUPERFAMILY"/>
    <property type="match status" value="1"/>
</dbReference>
<dbReference type="GO" id="GO:0005886">
    <property type="term" value="C:plasma membrane"/>
    <property type="evidence" value="ECO:0007669"/>
    <property type="project" value="TreeGrafter"/>
</dbReference>
<dbReference type="Gene3D" id="1.20.1250.20">
    <property type="entry name" value="MFS general substrate transporter like domains"/>
    <property type="match status" value="1"/>
</dbReference>
<feature type="transmembrane region" description="Helical" evidence="5">
    <location>
        <begin position="103"/>
        <end position="128"/>
    </location>
</feature>
<keyword evidence="3 5" id="KW-1133">Transmembrane helix</keyword>
<dbReference type="Proteomes" id="UP000289152">
    <property type="component" value="Unassembled WGS sequence"/>
</dbReference>
<dbReference type="SUPFAM" id="SSF103473">
    <property type="entry name" value="MFS general substrate transporter"/>
    <property type="match status" value="1"/>
</dbReference>
<dbReference type="EMBL" id="SDIL01000200">
    <property type="protein sequence ID" value="RXK34739.1"/>
    <property type="molecule type" value="Genomic_DNA"/>
</dbReference>
<proteinExistence type="predicted"/>
<dbReference type="PANTHER" id="PTHR23502:SF173">
    <property type="entry name" value="MFS-MULTIDRUG-RESISTANCE TRANSPORTER-RELATED"/>
    <property type="match status" value="1"/>
</dbReference>
<comment type="caution">
    <text evidence="6">The sequence shown here is derived from an EMBL/GenBank/DDBJ whole genome shotgun (WGS) entry which is preliminary data.</text>
</comment>
<organism evidence="6 7">
    <name type="scientific">Tremella mesenterica</name>
    <name type="common">Jelly fungus</name>
    <dbReference type="NCBI Taxonomy" id="5217"/>
    <lineage>
        <taxon>Eukaryota</taxon>
        <taxon>Fungi</taxon>
        <taxon>Dikarya</taxon>
        <taxon>Basidiomycota</taxon>
        <taxon>Agaricomycotina</taxon>
        <taxon>Tremellomycetes</taxon>
        <taxon>Tremellales</taxon>
        <taxon>Tremellaceae</taxon>
        <taxon>Tremella</taxon>
    </lineage>
</organism>
<feature type="transmembrane region" description="Helical" evidence="5">
    <location>
        <begin position="72"/>
        <end position="96"/>
    </location>
</feature>
<name>A0A4Q1B7T3_TREME</name>
<accession>A0A4Q1B7T3</accession>
<dbReference type="GO" id="GO:0022857">
    <property type="term" value="F:transmembrane transporter activity"/>
    <property type="evidence" value="ECO:0007669"/>
    <property type="project" value="TreeGrafter"/>
</dbReference>
<evidence type="ECO:0000256" key="3">
    <source>
        <dbReference type="ARBA" id="ARBA00022989"/>
    </source>
</evidence>
<evidence type="ECO:0000256" key="4">
    <source>
        <dbReference type="ARBA" id="ARBA00023136"/>
    </source>
</evidence>
<dbReference type="OrthoDB" id="3561359at2759"/>
<evidence type="ECO:0000256" key="1">
    <source>
        <dbReference type="ARBA" id="ARBA00004141"/>
    </source>
</evidence>
<dbReference type="InterPro" id="IPR036259">
    <property type="entry name" value="MFS_trans_sf"/>
</dbReference>
<dbReference type="VEuPathDB" id="FungiDB:TREMEDRAFT_44788"/>
<reference evidence="6 7" key="1">
    <citation type="submission" date="2016-06" db="EMBL/GenBank/DDBJ databases">
        <title>Evolution of pathogenesis and genome organization in the Tremellales.</title>
        <authorList>
            <person name="Cuomo C."/>
            <person name="Litvintseva A."/>
            <person name="Heitman J."/>
            <person name="Chen Y."/>
            <person name="Sun S."/>
            <person name="Springer D."/>
            <person name="Dromer F."/>
            <person name="Young S."/>
            <person name="Zeng Q."/>
            <person name="Chapman S."/>
            <person name="Gujja S."/>
            <person name="Saif S."/>
            <person name="Birren B."/>
        </authorList>
    </citation>
    <scope>NUCLEOTIDE SEQUENCE [LARGE SCALE GENOMIC DNA]</scope>
    <source>
        <strain evidence="6 7">ATCC 28783</strain>
    </source>
</reference>
<keyword evidence="7" id="KW-1185">Reference proteome</keyword>
<dbReference type="InParanoid" id="A0A4Q1B7T3"/>
<evidence type="ECO:0000313" key="6">
    <source>
        <dbReference type="EMBL" id="RXK34739.1"/>
    </source>
</evidence>
<keyword evidence="4 5" id="KW-0472">Membrane</keyword>
<evidence type="ECO:0008006" key="8">
    <source>
        <dbReference type="Google" id="ProtNLM"/>
    </source>
</evidence>
<feature type="transmembrane region" description="Helical" evidence="5">
    <location>
        <begin position="140"/>
        <end position="162"/>
    </location>
</feature>
<gene>
    <name evidence="6" type="ORF">M231_08000</name>
</gene>
<feature type="transmembrane region" description="Helical" evidence="5">
    <location>
        <begin position="46"/>
        <end position="66"/>
    </location>
</feature>
<protein>
    <recommendedName>
        <fullName evidence="8">Major facilitator superfamily (MFS) profile domain-containing protein</fullName>
    </recommendedName>
</protein>
<evidence type="ECO:0000256" key="5">
    <source>
        <dbReference type="SAM" id="Phobius"/>
    </source>
</evidence>
<keyword evidence="2 5" id="KW-0812">Transmembrane</keyword>
<feature type="transmembrane region" description="Helical" evidence="5">
    <location>
        <begin position="6"/>
        <end position="25"/>
    </location>
</feature>
<comment type="subcellular location">
    <subcellularLocation>
        <location evidence="1">Membrane</location>
        <topology evidence="1">Multi-pass membrane protein</topology>
    </subcellularLocation>
</comment>